<organism evidence="1 2">
    <name type="scientific">Solimonas fluminis</name>
    <dbReference type="NCBI Taxonomy" id="2086571"/>
    <lineage>
        <taxon>Bacteria</taxon>
        <taxon>Pseudomonadati</taxon>
        <taxon>Pseudomonadota</taxon>
        <taxon>Gammaproteobacteria</taxon>
        <taxon>Nevskiales</taxon>
        <taxon>Nevskiaceae</taxon>
        <taxon>Solimonas</taxon>
    </lineage>
</organism>
<evidence type="ECO:0000313" key="2">
    <source>
        <dbReference type="Proteomes" id="UP000238220"/>
    </source>
</evidence>
<dbReference type="PIRSF" id="PIRSF007580">
    <property type="entry name" value="UCP07580"/>
    <property type="match status" value="1"/>
</dbReference>
<keyword evidence="2" id="KW-1185">Reference proteome</keyword>
<evidence type="ECO:0000313" key="1">
    <source>
        <dbReference type="EMBL" id="PPE75528.1"/>
    </source>
</evidence>
<dbReference type="Pfam" id="PF10118">
    <property type="entry name" value="Metal_hydrol"/>
    <property type="match status" value="1"/>
</dbReference>
<protein>
    <submittedName>
        <fullName evidence="1">Metal-dependent hydrolase</fullName>
    </submittedName>
</protein>
<dbReference type="PANTHER" id="PTHR39456:SF1">
    <property type="entry name" value="METAL-DEPENDENT HYDROLASE"/>
    <property type="match status" value="1"/>
</dbReference>
<reference evidence="1 2" key="1">
    <citation type="submission" date="2018-02" db="EMBL/GenBank/DDBJ databases">
        <title>Genome sequencing of Solimonas sp. HR-BB.</title>
        <authorList>
            <person name="Lee Y."/>
            <person name="Jeon C.O."/>
        </authorList>
    </citation>
    <scope>NUCLEOTIDE SEQUENCE [LARGE SCALE GENOMIC DNA]</scope>
    <source>
        <strain evidence="1 2">HR-BB</strain>
    </source>
</reference>
<comment type="caution">
    <text evidence="1">The sequence shown here is derived from an EMBL/GenBank/DDBJ whole genome shotgun (WGS) entry which is preliminary data.</text>
</comment>
<dbReference type="InterPro" id="IPR016516">
    <property type="entry name" value="UCP07580"/>
</dbReference>
<dbReference type="RefSeq" id="WP_104228494.1">
    <property type="nucleotide sequence ID" value="NZ_PSNW01000001.1"/>
</dbReference>
<keyword evidence="1" id="KW-0378">Hydrolase</keyword>
<dbReference type="AlphaFoldDB" id="A0A2S5TL90"/>
<gene>
    <name evidence="1" type="ORF">C3942_01145</name>
</gene>
<accession>A0A2S5TL90</accession>
<proteinExistence type="predicted"/>
<dbReference type="GO" id="GO:0016787">
    <property type="term" value="F:hydrolase activity"/>
    <property type="evidence" value="ECO:0007669"/>
    <property type="project" value="UniProtKB-KW"/>
</dbReference>
<dbReference type="EMBL" id="PSNW01000001">
    <property type="protein sequence ID" value="PPE75528.1"/>
    <property type="molecule type" value="Genomic_DNA"/>
</dbReference>
<dbReference type="PANTHER" id="PTHR39456">
    <property type="entry name" value="METAL-DEPENDENT HYDROLASE"/>
    <property type="match status" value="1"/>
</dbReference>
<dbReference type="Proteomes" id="UP000238220">
    <property type="component" value="Unassembled WGS sequence"/>
</dbReference>
<sequence>MQAPSPRRKLSGAQAGIPPRHVDFQFPAQAPRHFFFDGNPAASSIFAVFSGIFPPGERFFVESVRRFRDRIDDPELKARVSGFIGQEALHGREHERLNAWFAERGIDTGPSERRVKWALRQLERFSPEQQLACTTMMEHFTAILAELWLTDEEFRSKADPEMLKLWSWHALEELEHKSVAYEVYEKVGGGDRERRRATTLVAIFLLPGILASWVELSLRGGALRDPREFYRGLVALLGRRGFITRVLRKLPFYWRDGFHPSRHDTRALEARVREQLFGEGGELREQWKNREALAA</sequence>
<name>A0A2S5TL90_9GAMM</name>
<dbReference type="OrthoDB" id="5727566at2"/>